<name>A0A1F6CJY4_HANXR</name>
<sequence length="156" mass="17146">MALGQRAIAALGGGRGGEVNLEEEGLRVRYRAEAADRVGCAVVGLRVEDLRAAARDADALNAWAGRVAGRVTYLMEEIAVIEVDTAGESALLRSAPPDRRGGARAYYEVVLRRPEVLTLTRYRYQNGDRERTEIPCLLTLEVFERLVDDLAETMRG</sequence>
<dbReference type="EMBL" id="MFKF01000234">
    <property type="protein sequence ID" value="OGG49300.1"/>
    <property type="molecule type" value="Genomic_DNA"/>
</dbReference>
<protein>
    <submittedName>
        <fullName evidence="1">Uncharacterized protein</fullName>
    </submittedName>
</protein>
<comment type="caution">
    <text evidence="1">The sequence shown here is derived from an EMBL/GenBank/DDBJ whole genome shotgun (WGS) entry which is preliminary data.</text>
</comment>
<evidence type="ECO:0000313" key="2">
    <source>
        <dbReference type="Proteomes" id="UP000178606"/>
    </source>
</evidence>
<proteinExistence type="predicted"/>
<evidence type="ECO:0000313" key="1">
    <source>
        <dbReference type="EMBL" id="OGG49300.1"/>
    </source>
</evidence>
<gene>
    <name evidence="1" type="ORF">A3F84_18540</name>
</gene>
<dbReference type="Proteomes" id="UP000178606">
    <property type="component" value="Unassembled WGS sequence"/>
</dbReference>
<reference evidence="1 2" key="1">
    <citation type="journal article" date="2016" name="Nat. Commun.">
        <title>Thousands of microbial genomes shed light on interconnected biogeochemical processes in an aquifer system.</title>
        <authorList>
            <person name="Anantharaman K."/>
            <person name="Brown C.T."/>
            <person name="Hug L.A."/>
            <person name="Sharon I."/>
            <person name="Castelle C.J."/>
            <person name="Probst A.J."/>
            <person name="Thomas B.C."/>
            <person name="Singh A."/>
            <person name="Wilkins M.J."/>
            <person name="Karaoz U."/>
            <person name="Brodie E.L."/>
            <person name="Williams K.H."/>
            <person name="Hubbard S.S."/>
            <person name="Banfield J.F."/>
        </authorList>
    </citation>
    <scope>NUCLEOTIDE SEQUENCE [LARGE SCALE GENOMIC DNA]</scope>
    <source>
        <strain evidence="2">RIFCSPLOWO2_12_FULL_64_10</strain>
    </source>
</reference>
<organism evidence="1 2">
    <name type="scientific">Handelsmanbacteria sp. (strain RIFCSPLOWO2_12_FULL_64_10)</name>
    <dbReference type="NCBI Taxonomy" id="1817868"/>
    <lineage>
        <taxon>Bacteria</taxon>
        <taxon>Candidatus Handelsmaniibacteriota</taxon>
    </lineage>
</organism>
<accession>A0A1F6CJY4</accession>
<dbReference type="AlphaFoldDB" id="A0A1F6CJY4"/>